<dbReference type="OMA" id="SEVMGHE"/>
<dbReference type="eggNOG" id="ENOG502SNI4">
    <property type="taxonomic scope" value="Eukaryota"/>
</dbReference>
<keyword evidence="2 6" id="KW-0812">Transmembrane</keyword>
<gene>
    <name evidence="8" type="ORF">MAPG_09380</name>
</gene>
<dbReference type="STRING" id="644358.A0A0C4E9T2"/>
<protein>
    <recommendedName>
        <fullName evidence="7">Rhodopsin domain-containing protein</fullName>
    </recommendedName>
</protein>
<evidence type="ECO:0000313" key="10">
    <source>
        <dbReference type="Proteomes" id="UP000011715"/>
    </source>
</evidence>
<feature type="transmembrane region" description="Helical" evidence="6">
    <location>
        <begin position="232"/>
        <end position="256"/>
    </location>
</feature>
<sequence>MSAAAANSPPGPPGPPTPLSFPPEYVAASNAGRIVGVVGFFNILALTIVVLRTYVRLFMVKAFGIDDGLIIITALLALGSWICLILQIPHGLGRHGLTIPPQERVKFEQITFWKTVFSDGVALGLLRISMALSLLRLKKDLAWYRWSLYGVMVFVVLYSTQAITWLFLYCTPFSGWWEFQWMNPFDPRCHDFKLFVNLVYWNVSCHIFTDVLLGTLPIPIIWNLKMKLRAKIYVIGILNLGYFAILMGVLKAVFMLTTGGDPDQTFDYWVHFWQNLQLNIGIIAACASFLKPLLGRVLKLNTTVDRRGYYSQQYKVSGGRTGFGTATIGSGGGGTRNRARADDTIVTGLGNDDDGVDLELRDHRIHKSSALTVRTRESQLQPIRTDTDVVSPTATLAEARGGRLGMPSPTTSTDMILAEGTGDRAISYTREFSVRYNEK</sequence>
<evidence type="ECO:0000259" key="7">
    <source>
        <dbReference type="Pfam" id="PF20684"/>
    </source>
</evidence>
<dbReference type="InterPro" id="IPR052337">
    <property type="entry name" value="SAT4-like"/>
</dbReference>
<evidence type="ECO:0000256" key="2">
    <source>
        <dbReference type="ARBA" id="ARBA00022692"/>
    </source>
</evidence>
<dbReference type="EMBL" id="GL876976">
    <property type="protein sequence ID" value="KLU90855.1"/>
    <property type="molecule type" value="Genomic_DNA"/>
</dbReference>
<reference evidence="9" key="5">
    <citation type="submission" date="2015-06" db="UniProtKB">
        <authorList>
            <consortium name="EnsemblFungi"/>
        </authorList>
    </citation>
    <scope>IDENTIFICATION</scope>
    <source>
        <strain evidence="9">ATCC 64411</strain>
    </source>
</reference>
<proteinExistence type="inferred from homology"/>
<dbReference type="OrthoDB" id="10017208at2759"/>
<dbReference type="InterPro" id="IPR049326">
    <property type="entry name" value="Rhodopsin_dom_fungi"/>
</dbReference>
<reference evidence="8" key="1">
    <citation type="submission" date="2010-05" db="EMBL/GenBank/DDBJ databases">
        <title>The Genome Sequence of Magnaporthe poae strain ATCC 64411.</title>
        <authorList>
            <consortium name="The Broad Institute Genome Sequencing Platform"/>
            <consortium name="Broad Institute Genome Sequencing Center for Infectious Disease"/>
            <person name="Ma L.-J."/>
            <person name="Dead R."/>
            <person name="Young S."/>
            <person name="Zeng Q."/>
            <person name="Koehrsen M."/>
            <person name="Alvarado L."/>
            <person name="Berlin A."/>
            <person name="Chapman S.B."/>
            <person name="Chen Z."/>
            <person name="Freedman E."/>
            <person name="Gellesch M."/>
            <person name="Goldberg J."/>
            <person name="Griggs A."/>
            <person name="Gujja S."/>
            <person name="Heilman E.R."/>
            <person name="Heiman D."/>
            <person name="Hepburn T."/>
            <person name="Howarth C."/>
            <person name="Jen D."/>
            <person name="Larson L."/>
            <person name="Mehta T."/>
            <person name="Neiman D."/>
            <person name="Pearson M."/>
            <person name="Roberts A."/>
            <person name="Saif S."/>
            <person name="Shea T."/>
            <person name="Shenoy N."/>
            <person name="Sisk P."/>
            <person name="Stolte C."/>
            <person name="Sykes S."/>
            <person name="Walk T."/>
            <person name="White J."/>
            <person name="Yandava C."/>
            <person name="Haas B."/>
            <person name="Nusbaum C."/>
            <person name="Birren B."/>
        </authorList>
    </citation>
    <scope>NUCLEOTIDE SEQUENCE</scope>
    <source>
        <strain evidence="8">ATCC 64411</strain>
    </source>
</reference>
<reference evidence="10" key="2">
    <citation type="submission" date="2010-05" db="EMBL/GenBank/DDBJ databases">
        <title>The genome sequence of Magnaporthe poae strain ATCC 64411.</title>
        <authorList>
            <person name="Ma L.-J."/>
            <person name="Dead R."/>
            <person name="Young S."/>
            <person name="Zeng Q."/>
            <person name="Koehrsen M."/>
            <person name="Alvarado L."/>
            <person name="Berlin A."/>
            <person name="Chapman S.B."/>
            <person name="Chen Z."/>
            <person name="Freedman E."/>
            <person name="Gellesch M."/>
            <person name="Goldberg J."/>
            <person name="Griggs A."/>
            <person name="Gujja S."/>
            <person name="Heilman E.R."/>
            <person name="Heiman D."/>
            <person name="Hepburn T."/>
            <person name="Howarth C."/>
            <person name="Jen D."/>
            <person name="Larson L."/>
            <person name="Mehta T."/>
            <person name="Neiman D."/>
            <person name="Pearson M."/>
            <person name="Roberts A."/>
            <person name="Saif S."/>
            <person name="Shea T."/>
            <person name="Shenoy N."/>
            <person name="Sisk P."/>
            <person name="Stolte C."/>
            <person name="Sykes S."/>
            <person name="Walk T."/>
            <person name="White J."/>
            <person name="Yandava C."/>
            <person name="Haas B."/>
            <person name="Nusbaum C."/>
            <person name="Birren B."/>
        </authorList>
    </citation>
    <scope>NUCLEOTIDE SEQUENCE [LARGE SCALE GENOMIC DNA]</scope>
    <source>
        <strain evidence="10">ATCC 64411 / 73-15</strain>
    </source>
</reference>
<evidence type="ECO:0000256" key="1">
    <source>
        <dbReference type="ARBA" id="ARBA00004141"/>
    </source>
</evidence>
<comment type="subcellular location">
    <subcellularLocation>
        <location evidence="1">Membrane</location>
        <topology evidence="1">Multi-pass membrane protein</topology>
    </subcellularLocation>
</comment>
<evidence type="ECO:0000256" key="3">
    <source>
        <dbReference type="ARBA" id="ARBA00022989"/>
    </source>
</evidence>
<dbReference type="AlphaFoldDB" id="A0A0C4E9T2"/>
<evidence type="ECO:0000256" key="5">
    <source>
        <dbReference type="ARBA" id="ARBA00038359"/>
    </source>
</evidence>
<dbReference type="EMBL" id="ADBL01002394">
    <property type="status" value="NOT_ANNOTATED_CDS"/>
    <property type="molecule type" value="Genomic_DNA"/>
</dbReference>
<feature type="transmembrane region" description="Helical" evidence="6">
    <location>
        <begin position="67"/>
        <end position="90"/>
    </location>
</feature>
<feature type="transmembrane region" description="Helical" evidence="6">
    <location>
        <begin position="110"/>
        <end position="134"/>
    </location>
</feature>
<keyword evidence="3 6" id="KW-1133">Transmembrane helix</keyword>
<feature type="transmembrane region" description="Helical" evidence="6">
    <location>
        <begin position="34"/>
        <end position="55"/>
    </location>
</feature>
<keyword evidence="4 6" id="KW-0472">Membrane</keyword>
<dbReference type="EnsemblFungi" id="MAPG_09380T0">
    <property type="protein sequence ID" value="MAPG_09380T0"/>
    <property type="gene ID" value="MAPG_09380"/>
</dbReference>
<dbReference type="GO" id="GO:0016020">
    <property type="term" value="C:membrane"/>
    <property type="evidence" value="ECO:0007669"/>
    <property type="project" value="UniProtKB-SubCell"/>
</dbReference>
<comment type="similarity">
    <text evidence="5">Belongs to the SAT4 family.</text>
</comment>
<reference evidence="8" key="3">
    <citation type="submission" date="2011-03" db="EMBL/GenBank/DDBJ databases">
        <title>Annotation of Magnaporthe poae ATCC 64411.</title>
        <authorList>
            <person name="Ma L.-J."/>
            <person name="Dead R."/>
            <person name="Young S.K."/>
            <person name="Zeng Q."/>
            <person name="Gargeya S."/>
            <person name="Fitzgerald M."/>
            <person name="Haas B."/>
            <person name="Abouelleil A."/>
            <person name="Alvarado L."/>
            <person name="Arachchi H.M."/>
            <person name="Berlin A."/>
            <person name="Brown A."/>
            <person name="Chapman S.B."/>
            <person name="Chen Z."/>
            <person name="Dunbar C."/>
            <person name="Freedman E."/>
            <person name="Gearin G."/>
            <person name="Gellesch M."/>
            <person name="Goldberg J."/>
            <person name="Griggs A."/>
            <person name="Gujja S."/>
            <person name="Heiman D."/>
            <person name="Howarth C."/>
            <person name="Larson L."/>
            <person name="Lui A."/>
            <person name="MacDonald P.J.P."/>
            <person name="Mehta T."/>
            <person name="Montmayeur A."/>
            <person name="Murphy C."/>
            <person name="Neiman D."/>
            <person name="Pearson M."/>
            <person name="Priest M."/>
            <person name="Roberts A."/>
            <person name="Saif S."/>
            <person name="Shea T."/>
            <person name="Shenoy N."/>
            <person name="Sisk P."/>
            <person name="Stolte C."/>
            <person name="Sykes S."/>
            <person name="Yandava C."/>
            <person name="Wortman J."/>
            <person name="Nusbaum C."/>
            <person name="Birren B."/>
        </authorList>
    </citation>
    <scope>NUCLEOTIDE SEQUENCE</scope>
    <source>
        <strain evidence="8">ATCC 64411</strain>
    </source>
</reference>
<name>A0A0C4E9T2_MAGP6</name>
<dbReference type="VEuPathDB" id="FungiDB:MAPG_09380"/>
<dbReference type="PANTHER" id="PTHR33048:SF167">
    <property type="entry name" value="INTEGRAL MEMBRANE PROTEIN"/>
    <property type="match status" value="1"/>
</dbReference>
<keyword evidence="10" id="KW-1185">Reference proteome</keyword>
<feature type="transmembrane region" description="Helical" evidence="6">
    <location>
        <begin position="146"/>
        <end position="168"/>
    </location>
</feature>
<evidence type="ECO:0000313" key="8">
    <source>
        <dbReference type="EMBL" id="KLU90855.1"/>
    </source>
</evidence>
<dbReference type="Pfam" id="PF20684">
    <property type="entry name" value="Fung_rhodopsin"/>
    <property type="match status" value="1"/>
</dbReference>
<dbReference type="Proteomes" id="UP000011715">
    <property type="component" value="Unassembled WGS sequence"/>
</dbReference>
<accession>A0A0C4E9T2</accession>
<reference evidence="9" key="4">
    <citation type="journal article" date="2015" name="G3 (Bethesda)">
        <title>Genome sequences of three phytopathogenic species of the Magnaporthaceae family of fungi.</title>
        <authorList>
            <person name="Okagaki L.H."/>
            <person name="Nunes C.C."/>
            <person name="Sailsbery J."/>
            <person name="Clay B."/>
            <person name="Brown D."/>
            <person name="John T."/>
            <person name="Oh Y."/>
            <person name="Young N."/>
            <person name="Fitzgerald M."/>
            <person name="Haas B.J."/>
            <person name="Zeng Q."/>
            <person name="Young S."/>
            <person name="Adiconis X."/>
            <person name="Fan L."/>
            <person name="Levin J.Z."/>
            <person name="Mitchell T.K."/>
            <person name="Okubara P.A."/>
            <person name="Farman M.L."/>
            <person name="Kohn L.M."/>
            <person name="Birren B."/>
            <person name="Ma L.-J."/>
            <person name="Dean R.A."/>
        </authorList>
    </citation>
    <scope>NUCLEOTIDE SEQUENCE</scope>
    <source>
        <strain evidence="9">ATCC 64411 / 73-15</strain>
    </source>
</reference>
<evidence type="ECO:0000256" key="4">
    <source>
        <dbReference type="ARBA" id="ARBA00023136"/>
    </source>
</evidence>
<feature type="transmembrane region" description="Helical" evidence="6">
    <location>
        <begin position="276"/>
        <end position="294"/>
    </location>
</feature>
<evidence type="ECO:0000313" key="9">
    <source>
        <dbReference type="EnsemblFungi" id="MAPG_09380T0"/>
    </source>
</evidence>
<dbReference type="PANTHER" id="PTHR33048">
    <property type="entry name" value="PTH11-LIKE INTEGRAL MEMBRANE PROTEIN (AFU_ORTHOLOGUE AFUA_5G11245)"/>
    <property type="match status" value="1"/>
</dbReference>
<evidence type="ECO:0000256" key="6">
    <source>
        <dbReference type="SAM" id="Phobius"/>
    </source>
</evidence>
<feature type="domain" description="Rhodopsin" evidence="7">
    <location>
        <begin position="51"/>
        <end position="295"/>
    </location>
</feature>
<organism evidence="9 10">
    <name type="scientific">Magnaporthiopsis poae (strain ATCC 64411 / 73-15)</name>
    <name type="common">Kentucky bluegrass fungus</name>
    <name type="synonym">Magnaporthe poae</name>
    <dbReference type="NCBI Taxonomy" id="644358"/>
    <lineage>
        <taxon>Eukaryota</taxon>
        <taxon>Fungi</taxon>
        <taxon>Dikarya</taxon>
        <taxon>Ascomycota</taxon>
        <taxon>Pezizomycotina</taxon>
        <taxon>Sordariomycetes</taxon>
        <taxon>Sordariomycetidae</taxon>
        <taxon>Magnaporthales</taxon>
        <taxon>Magnaporthaceae</taxon>
        <taxon>Magnaporthiopsis</taxon>
    </lineage>
</organism>
<feature type="transmembrane region" description="Helical" evidence="6">
    <location>
        <begin position="198"/>
        <end position="220"/>
    </location>
</feature>